<dbReference type="InterPro" id="IPR013153">
    <property type="entry name" value="Prk_AAA"/>
</dbReference>
<sequence length="635" mass="72703">MQSLLKRLQEHRQQENELQWEGTFADYLRIVAENPRVARFAHARIYDMIVSHGVEETPTGRRYRFFSSEIFGIDRAIERLVEEYFHPAARRLDVRKRILLLMGPVSGGKSTIVTLLKRGLEAYSRTPEGALYGIKGCPMHEEPLHLIPKELRPEVERELGMTIEGDLCPSCRLMVREQYDGRIEDVRVERVLISEADRCGIGTFSPSDPKSQDIADLTGSIDFSTIAEYGSESDPRAYRFDGELNKANRGLMEFQEMLKLDEKFLWNLLSLSQEGNFKAGRFALISADELIIAHTNETEYRNFIANKKNEALQSRIIVMPIPYNLRVSDEVRIYEKLVRQSDLRGVHIAPHALYAAAVFSVLSRLKESKKPGLDLVKKMKLYDGQEVEGLTHKDLAEIQAEAEGEGMSGVDPRYVINRISTALIRKGENEKSCINALDVLRCLKDGLDQHPSISPQERERLLGFLAIARQEFDELAKKEVQKAFVYSFEEQARALLHNYLDNVEAYCSGTRVRDPITDEMVDPDEKLMRAIEEQIGVSENAKKAFREEILIRLSSYARRGLRFEYTSHERLREAIEKKLFADLKDVVKITTSTRTPDAEQLRRINQVVDRLIQEHGYCATCANELLKYVGSLLSR</sequence>
<gene>
    <name evidence="2" type="ORF">caldi_31130</name>
</gene>
<dbReference type="InterPro" id="IPR016230">
    <property type="entry name" value="PrkA/YeaG"/>
</dbReference>
<dbReference type="AlphaFoldDB" id="A0AA35CNZ4"/>
<dbReference type="GO" id="GO:0004672">
    <property type="term" value="F:protein kinase activity"/>
    <property type="evidence" value="ECO:0007669"/>
    <property type="project" value="InterPro"/>
</dbReference>
<dbReference type="Proteomes" id="UP001163687">
    <property type="component" value="Chromosome"/>
</dbReference>
<name>A0AA35CNZ4_9FIRM</name>
<dbReference type="Gene3D" id="3.40.50.300">
    <property type="entry name" value="P-loop containing nucleotide triphosphate hydrolases"/>
    <property type="match status" value="1"/>
</dbReference>
<evidence type="ECO:0000313" key="3">
    <source>
        <dbReference type="Proteomes" id="UP001163687"/>
    </source>
</evidence>
<dbReference type="PIRSF" id="PIRSF000549">
    <property type="entry name" value="Ser_prot_kin"/>
    <property type="match status" value="1"/>
</dbReference>
<dbReference type="SMART" id="SM00763">
    <property type="entry name" value="AAA_PrkA"/>
    <property type="match status" value="1"/>
</dbReference>
<evidence type="ECO:0000259" key="1">
    <source>
        <dbReference type="SMART" id="SM00763"/>
    </source>
</evidence>
<dbReference type="SUPFAM" id="SSF52540">
    <property type="entry name" value="P-loop containing nucleoside triphosphate hydrolases"/>
    <property type="match status" value="1"/>
</dbReference>
<dbReference type="EMBL" id="AP025628">
    <property type="protein sequence ID" value="BDG62023.1"/>
    <property type="molecule type" value="Genomic_DNA"/>
</dbReference>
<dbReference type="Pfam" id="PF08298">
    <property type="entry name" value="AAA_PrkA"/>
    <property type="match status" value="1"/>
</dbReference>
<dbReference type="PANTHER" id="PTHR30267:SF2">
    <property type="entry name" value="PROTEIN PRKA"/>
    <property type="match status" value="1"/>
</dbReference>
<dbReference type="RefSeq" id="WP_264842633.1">
    <property type="nucleotide sequence ID" value="NZ_AP025628.1"/>
</dbReference>
<evidence type="ECO:0000313" key="2">
    <source>
        <dbReference type="EMBL" id="BDG62023.1"/>
    </source>
</evidence>
<feature type="domain" description="PrkA AAA" evidence="1">
    <location>
        <begin position="22"/>
        <end position="372"/>
    </location>
</feature>
<organism evidence="2 3">
    <name type="scientific">Caldinitratiruptor microaerophilus</name>
    <dbReference type="NCBI Taxonomy" id="671077"/>
    <lineage>
        <taxon>Bacteria</taxon>
        <taxon>Bacillati</taxon>
        <taxon>Bacillota</taxon>
        <taxon>Clostridia</taxon>
        <taxon>Eubacteriales</taxon>
        <taxon>Symbiobacteriaceae</taxon>
        <taxon>Caldinitratiruptor</taxon>
    </lineage>
</organism>
<accession>A0AA35CNZ4</accession>
<dbReference type="InterPro" id="IPR010650">
    <property type="entry name" value="PrkA_C"/>
</dbReference>
<dbReference type="KEGG" id="cmic:caldi_31130"/>
<dbReference type="InterPro" id="IPR027417">
    <property type="entry name" value="P-loop_NTPase"/>
</dbReference>
<proteinExistence type="predicted"/>
<dbReference type="Pfam" id="PF06798">
    <property type="entry name" value="PrkA"/>
    <property type="match status" value="1"/>
</dbReference>
<reference evidence="2" key="1">
    <citation type="submission" date="2022-03" db="EMBL/GenBank/DDBJ databases">
        <title>Complete genome sequence of Caldinitratiruptor microaerophilus.</title>
        <authorList>
            <person name="Mukaiyama R."/>
            <person name="Nishiyama T."/>
            <person name="Ueda K."/>
        </authorList>
    </citation>
    <scope>NUCLEOTIDE SEQUENCE</scope>
    <source>
        <strain evidence="2">JCM 16183</strain>
    </source>
</reference>
<keyword evidence="3" id="KW-1185">Reference proteome</keyword>
<dbReference type="PANTHER" id="PTHR30267">
    <property type="entry name" value="PROTEIN KINASE PRKA"/>
    <property type="match status" value="1"/>
</dbReference>
<protein>
    <submittedName>
        <fullName evidence="2">Protein PrkA</fullName>
    </submittedName>
</protein>